<evidence type="ECO:0000313" key="2">
    <source>
        <dbReference type="EMBL" id="WGV25435.1"/>
    </source>
</evidence>
<feature type="region of interest" description="Disordered" evidence="1">
    <location>
        <begin position="1"/>
        <end position="26"/>
    </location>
</feature>
<organism evidence="2 3">
    <name type="scientific">Halotia branconii CENA392</name>
    <dbReference type="NCBI Taxonomy" id="1539056"/>
    <lineage>
        <taxon>Bacteria</taxon>
        <taxon>Bacillati</taxon>
        <taxon>Cyanobacteriota</taxon>
        <taxon>Cyanophyceae</taxon>
        <taxon>Nostocales</taxon>
        <taxon>Nodulariaceae</taxon>
        <taxon>Halotia</taxon>
    </lineage>
</organism>
<name>A0AAJ6NRM7_9CYAN</name>
<dbReference type="KEGG" id="hbq:QI031_27480"/>
<accession>A0AAJ6NRM7</accession>
<sequence length="93" mass="10454">MNNTSRTDWDRIDAMSDEDIDSSDIPPLSDEFFAKAQLRMPKSSVKITVQIDPETFAWLQSQGDIAEQQMAVALKIYAEAHKAYSTSEIKNGN</sequence>
<protein>
    <recommendedName>
        <fullName evidence="4">BrnA antitoxin family protein</fullName>
    </recommendedName>
</protein>
<proteinExistence type="predicted"/>
<dbReference type="RefSeq" id="WP_281482735.1">
    <property type="nucleotide sequence ID" value="NZ_CP124543.1"/>
</dbReference>
<dbReference type="EMBL" id="CP124543">
    <property type="protein sequence ID" value="WGV25435.1"/>
    <property type="molecule type" value="Genomic_DNA"/>
</dbReference>
<dbReference type="Proteomes" id="UP001223520">
    <property type="component" value="Chromosome"/>
</dbReference>
<evidence type="ECO:0000256" key="1">
    <source>
        <dbReference type="SAM" id="MobiDB-lite"/>
    </source>
</evidence>
<dbReference type="AlphaFoldDB" id="A0AAJ6NRM7"/>
<evidence type="ECO:0000313" key="3">
    <source>
        <dbReference type="Proteomes" id="UP001223520"/>
    </source>
</evidence>
<keyword evidence="3" id="KW-1185">Reference proteome</keyword>
<reference evidence="2 3" key="1">
    <citation type="journal article" date="2023" name="Limnol Oceanogr Lett">
        <title>Environmental adaptations by the intertidal Antarctic cyanobacterium Halotia branconii CENA392 as revealed using long-read genome sequencing.</title>
        <authorList>
            <person name="Dextro R.B."/>
            <person name="Delbaje E."/>
            <person name="Freitas P.N.N."/>
            <person name="Geraldes V."/>
            <person name="Pinto E."/>
            <person name="Long P.F."/>
            <person name="Fiore M.F."/>
        </authorList>
    </citation>
    <scope>NUCLEOTIDE SEQUENCE [LARGE SCALE GENOMIC DNA]</scope>
    <source>
        <strain evidence="2 3">CENA392</strain>
    </source>
</reference>
<evidence type="ECO:0008006" key="4">
    <source>
        <dbReference type="Google" id="ProtNLM"/>
    </source>
</evidence>
<gene>
    <name evidence="2" type="ORF">QI031_27480</name>
</gene>